<keyword evidence="2" id="KW-0805">Transcription regulation</keyword>
<dbReference type="EMBL" id="FTMX01000018">
    <property type="protein sequence ID" value="SIS13520.1"/>
    <property type="molecule type" value="Genomic_DNA"/>
</dbReference>
<comment type="similarity">
    <text evidence="1">Belongs to the LysR transcriptional regulatory family.</text>
</comment>
<evidence type="ECO:0000256" key="4">
    <source>
        <dbReference type="ARBA" id="ARBA00023163"/>
    </source>
</evidence>
<dbReference type="Pfam" id="PF03466">
    <property type="entry name" value="LysR_substrate"/>
    <property type="match status" value="1"/>
</dbReference>
<evidence type="ECO:0000259" key="5">
    <source>
        <dbReference type="PROSITE" id="PS50931"/>
    </source>
</evidence>
<protein>
    <submittedName>
        <fullName evidence="6">DNA-binding transcriptional regulator, LysR family</fullName>
    </submittedName>
</protein>
<accession>A0A9X8WNK3</accession>
<dbReference type="PANTHER" id="PTHR30126:SF78">
    <property type="entry name" value="HTH LYSR-TYPE DOMAIN-CONTAINING PROTEIN"/>
    <property type="match status" value="1"/>
</dbReference>
<dbReference type="InterPro" id="IPR000847">
    <property type="entry name" value="LysR_HTH_N"/>
</dbReference>
<proteinExistence type="inferred from homology"/>
<evidence type="ECO:0000256" key="1">
    <source>
        <dbReference type="ARBA" id="ARBA00009437"/>
    </source>
</evidence>
<dbReference type="RefSeq" id="WP_076373076.1">
    <property type="nucleotide sequence ID" value="NZ_FTMX01000018.1"/>
</dbReference>
<dbReference type="Gene3D" id="1.10.10.10">
    <property type="entry name" value="Winged helix-like DNA-binding domain superfamily/Winged helix DNA-binding domain"/>
    <property type="match status" value="1"/>
</dbReference>
<dbReference type="GO" id="GO:0003700">
    <property type="term" value="F:DNA-binding transcription factor activity"/>
    <property type="evidence" value="ECO:0007669"/>
    <property type="project" value="InterPro"/>
</dbReference>
<keyword evidence="3 6" id="KW-0238">DNA-binding</keyword>
<dbReference type="AlphaFoldDB" id="A0A9X8WNK3"/>
<dbReference type="PROSITE" id="PS50931">
    <property type="entry name" value="HTH_LYSR"/>
    <property type="match status" value="1"/>
</dbReference>
<evidence type="ECO:0000256" key="2">
    <source>
        <dbReference type="ARBA" id="ARBA00023015"/>
    </source>
</evidence>
<dbReference type="Proteomes" id="UP000185829">
    <property type="component" value="Unassembled WGS sequence"/>
</dbReference>
<dbReference type="GO" id="GO:0000976">
    <property type="term" value="F:transcription cis-regulatory region binding"/>
    <property type="evidence" value="ECO:0007669"/>
    <property type="project" value="TreeGrafter"/>
</dbReference>
<sequence length="291" mass="34153">MDKKDWLILKKVYAEKNITKAAELLYISQPTLTYRLQQIEKEFDIKLFYRGRRGVVFTEQGELLVTYAEDMLKQQQDIVELLWNSGHEVRGTLRLSVSRTFAFYRLPQILKAFNEKFPKVEFHVNTGVNIDVVQSIYKQDAHIGIVRGEHNWPSNNITFSEENITILSSQEIDLTDLPSMRRISYKTDPTLEMVIDNWWKDNFSKPPISNMNVDNVEIAKRMVLNGLGYCIAPSIVLEKNDKLHKIFLSDTTGSPIVWKTRILYREELLELGMVKEFVHFIQEYHRNYSEN</sequence>
<dbReference type="InterPro" id="IPR036390">
    <property type="entry name" value="WH_DNA-bd_sf"/>
</dbReference>
<dbReference type="PRINTS" id="PR00039">
    <property type="entry name" value="HTHLYSR"/>
</dbReference>
<dbReference type="PANTHER" id="PTHR30126">
    <property type="entry name" value="HTH-TYPE TRANSCRIPTIONAL REGULATOR"/>
    <property type="match status" value="1"/>
</dbReference>
<evidence type="ECO:0000256" key="3">
    <source>
        <dbReference type="ARBA" id="ARBA00023125"/>
    </source>
</evidence>
<dbReference type="InterPro" id="IPR005119">
    <property type="entry name" value="LysR_subst-bd"/>
</dbReference>
<dbReference type="Gene3D" id="3.40.190.290">
    <property type="match status" value="1"/>
</dbReference>
<feature type="domain" description="HTH lysR-type" evidence="5">
    <location>
        <begin position="1"/>
        <end position="58"/>
    </location>
</feature>
<dbReference type="InterPro" id="IPR036388">
    <property type="entry name" value="WH-like_DNA-bd_sf"/>
</dbReference>
<dbReference type="CDD" id="cd05466">
    <property type="entry name" value="PBP2_LTTR_substrate"/>
    <property type="match status" value="1"/>
</dbReference>
<name>A0A9X8WNK3_9BACI</name>
<reference evidence="6 7" key="1">
    <citation type="submission" date="2017-01" db="EMBL/GenBank/DDBJ databases">
        <authorList>
            <person name="Varghese N."/>
            <person name="Submissions S."/>
        </authorList>
    </citation>
    <scope>NUCLEOTIDE SEQUENCE [LARGE SCALE GENOMIC DNA]</scope>
    <source>
        <strain evidence="6 7">RUG2-6</strain>
    </source>
</reference>
<evidence type="ECO:0000313" key="6">
    <source>
        <dbReference type="EMBL" id="SIS13520.1"/>
    </source>
</evidence>
<dbReference type="SUPFAM" id="SSF53850">
    <property type="entry name" value="Periplasmic binding protein-like II"/>
    <property type="match status" value="1"/>
</dbReference>
<gene>
    <name evidence="6" type="ORF">SAMN05878482_11813</name>
</gene>
<dbReference type="Pfam" id="PF00126">
    <property type="entry name" value="HTH_1"/>
    <property type="match status" value="1"/>
</dbReference>
<dbReference type="SUPFAM" id="SSF46785">
    <property type="entry name" value="Winged helix' DNA-binding domain"/>
    <property type="match status" value="1"/>
</dbReference>
<organism evidence="6 7">
    <name type="scientific">Peribacillus simplex</name>
    <dbReference type="NCBI Taxonomy" id="1478"/>
    <lineage>
        <taxon>Bacteria</taxon>
        <taxon>Bacillati</taxon>
        <taxon>Bacillota</taxon>
        <taxon>Bacilli</taxon>
        <taxon>Bacillales</taxon>
        <taxon>Bacillaceae</taxon>
        <taxon>Peribacillus</taxon>
    </lineage>
</organism>
<evidence type="ECO:0000313" key="7">
    <source>
        <dbReference type="Proteomes" id="UP000185829"/>
    </source>
</evidence>
<keyword evidence="4" id="KW-0804">Transcription</keyword>
<comment type="caution">
    <text evidence="6">The sequence shown here is derived from an EMBL/GenBank/DDBJ whole genome shotgun (WGS) entry which is preliminary data.</text>
</comment>